<gene>
    <name evidence="1" type="ORF">Pfra01_002115600</name>
</gene>
<name>A0A9W6Y3K8_9STRA</name>
<evidence type="ECO:0000313" key="1">
    <source>
        <dbReference type="EMBL" id="GMF51915.1"/>
    </source>
</evidence>
<protein>
    <submittedName>
        <fullName evidence="1">Unnamed protein product</fullName>
    </submittedName>
</protein>
<comment type="caution">
    <text evidence="1">The sequence shown here is derived from an EMBL/GenBank/DDBJ whole genome shotgun (WGS) entry which is preliminary data.</text>
</comment>
<dbReference type="EMBL" id="BSXT01002973">
    <property type="protein sequence ID" value="GMF51915.1"/>
    <property type="molecule type" value="Genomic_DNA"/>
</dbReference>
<accession>A0A9W6Y3K8</accession>
<proteinExistence type="predicted"/>
<dbReference type="Proteomes" id="UP001165121">
    <property type="component" value="Unassembled WGS sequence"/>
</dbReference>
<reference evidence="1" key="1">
    <citation type="submission" date="2023-04" db="EMBL/GenBank/DDBJ databases">
        <title>Phytophthora fragariaefolia NBRC 109709.</title>
        <authorList>
            <person name="Ichikawa N."/>
            <person name="Sato H."/>
            <person name="Tonouchi N."/>
        </authorList>
    </citation>
    <scope>NUCLEOTIDE SEQUENCE</scope>
    <source>
        <strain evidence="1">NBRC 109709</strain>
    </source>
</reference>
<dbReference type="OrthoDB" id="129048at2759"/>
<sequence length="182" mass="21082">MLPQKWKRRCYGFTPSWTVPRPYEQKLQKLLGCLRHVVTCIRAASPFYRRVAALACSTPRFGYIKVSDSANDDLRWFKLIIQIGRLNAIPLARFTCRHEPHYQIQMEASNQGLCALFPARRELLQIKFTTEEQELISCCNETGDTTFCINVREQMSAVFASLVWGPDWKCSDDEPETLVQFL</sequence>
<dbReference type="AlphaFoldDB" id="A0A9W6Y3K8"/>
<organism evidence="1 2">
    <name type="scientific">Phytophthora fragariaefolia</name>
    <dbReference type="NCBI Taxonomy" id="1490495"/>
    <lineage>
        <taxon>Eukaryota</taxon>
        <taxon>Sar</taxon>
        <taxon>Stramenopiles</taxon>
        <taxon>Oomycota</taxon>
        <taxon>Peronosporomycetes</taxon>
        <taxon>Peronosporales</taxon>
        <taxon>Peronosporaceae</taxon>
        <taxon>Phytophthora</taxon>
    </lineage>
</organism>
<keyword evidence="2" id="KW-1185">Reference proteome</keyword>
<evidence type="ECO:0000313" key="2">
    <source>
        <dbReference type="Proteomes" id="UP001165121"/>
    </source>
</evidence>